<name>A0A8T0XH47_PANVG</name>
<dbReference type="PANTHER" id="PTHR47074:SF73">
    <property type="entry name" value="OS04G0448401 PROTEIN"/>
    <property type="match status" value="1"/>
</dbReference>
<dbReference type="InterPro" id="IPR026960">
    <property type="entry name" value="RVT-Znf"/>
</dbReference>
<dbReference type="PANTHER" id="PTHR47074">
    <property type="entry name" value="BNAC02G40300D PROTEIN"/>
    <property type="match status" value="1"/>
</dbReference>
<comment type="caution">
    <text evidence="3">The sequence shown here is derived from an EMBL/GenBank/DDBJ whole genome shotgun (WGS) entry which is preliminary data.</text>
</comment>
<proteinExistence type="predicted"/>
<evidence type="ECO:0008006" key="5">
    <source>
        <dbReference type="Google" id="ProtNLM"/>
    </source>
</evidence>
<dbReference type="InterPro" id="IPR012337">
    <property type="entry name" value="RNaseH-like_sf"/>
</dbReference>
<reference evidence="3" key="1">
    <citation type="submission" date="2020-05" db="EMBL/GenBank/DDBJ databases">
        <title>WGS assembly of Panicum virgatum.</title>
        <authorList>
            <person name="Lovell J.T."/>
            <person name="Jenkins J."/>
            <person name="Shu S."/>
            <person name="Juenger T.E."/>
            <person name="Schmutz J."/>
        </authorList>
    </citation>
    <scope>NUCLEOTIDE SEQUENCE</scope>
    <source>
        <strain evidence="3">AP13</strain>
    </source>
</reference>
<dbReference type="EMBL" id="CM029037">
    <property type="protein sequence ID" value="KAG2657216.1"/>
    <property type="molecule type" value="Genomic_DNA"/>
</dbReference>
<gene>
    <name evidence="3" type="ORF">PVAP13_1KG187831</name>
</gene>
<organism evidence="3 4">
    <name type="scientific">Panicum virgatum</name>
    <name type="common">Blackwell switchgrass</name>
    <dbReference type="NCBI Taxonomy" id="38727"/>
    <lineage>
        <taxon>Eukaryota</taxon>
        <taxon>Viridiplantae</taxon>
        <taxon>Streptophyta</taxon>
        <taxon>Embryophyta</taxon>
        <taxon>Tracheophyta</taxon>
        <taxon>Spermatophyta</taxon>
        <taxon>Magnoliopsida</taxon>
        <taxon>Liliopsida</taxon>
        <taxon>Poales</taxon>
        <taxon>Poaceae</taxon>
        <taxon>PACMAD clade</taxon>
        <taxon>Panicoideae</taxon>
        <taxon>Panicodae</taxon>
        <taxon>Paniceae</taxon>
        <taxon>Panicinae</taxon>
        <taxon>Panicum</taxon>
        <taxon>Panicum sect. Hiantes</taxon>
    </lineage>
</organism>
<keyword evidence="4" id="KW-1185">Reference proteome</keyword>
<dbReference type="InterPro" id="IPR044730">
    <property type="entry name" value="RNase_H-like_dom_plant"/>
</dbReference>
<feature type="domain" description="RNase H type-1" evidence="1">
    <location>
        <begin position="311"/>
        <end position="375"/>
    </location>
</feature>
<dbReference type="Pfam" id="PF13456">
    <property type="entry name" value="RVT_3"/>
    <property type="match status" value="1"/>
</dbReference>
<dbReference type="GO" id="GO:0003676">
    <property type="term" value="F:nucleic acid binding"/>
    <property type="evidence" value="ECO:0007669"/>
    <property type="project" value="InterPro"/>
</dbReference>
<dbReference type="InterPro" id="IPR052929">
    <property type="entry name" value="RNase_H-like_EbsB-rel"/>
</dbReference>
<dbReference type="CDD" id="cd06222">
    <property type="entry name" value="RNase_H_like"/>
    <property type="match status" value="1"/>
</dbReference>
<evidence type="ECO:0000259" key="1">
    <source>
        <dbReference type="Pfam" id="PF13456"/>
    </source>
</evidence>
<accession>A0A8T0XH47</accession>
<dbReference type="GO" id="GO:0004523">
    <property type="term" value="F:RNA-DNA hybrid ribonuclease activity"/>
    <property type="evidence" value="ECO:0007669"/>
    <property type="project" value="InterPro"/>
</dbReference>
<evidence type="ECO:0000313" key="3">
    <source>
        <dbReference type="EMBL" id="KAG2657216.1"/>
    </source>
</evidence>
<dbReference type="InterPro" id="IPR002156">
    <property type="entry name" value="RNaseH_domain"/>
</dbReference>
<dbReference type="SUPFAM" id="SSF53098">
    <property type="entry name" value="Ribonuclease H-like"/>
    <property type="match status" value="1"/>
</dbReference>
<sequence length="450" mass="50606">MGFKDLRLFNQALLAMQAWRLMEYPDSLCAHLLKARYYPRGCLVDTSFCSNASSTWQSILHGLELLKQGVIWRIGDGRKVRIWRDPWIPRELSLRVTTTKGRQRSKWVAELLDANGRQWDFNKLIAMFNPADADAIARIKIPTHASEDVLAWHFDRTVKIFAWKLSKDILPTKNNKFKRKLEADGTCDLCGLASETSFHAVVTCQQAYNLRQAMREHWELPAEHRFAPSGPDWLLVLLDGCTSEQKENTLLMLWRAWLMHNNITHESGPTGLEFNGKGKMQIGSAQSGLRKEASNPRETWSHPSDGWIKLNVDASFVDATGCAGTMMVARDSEGRVKFTAWRALFNCASAAEAEAHACVEGLRLASQWCHHPIIRIGLCSSELGFIIAEGKELSQLLLELKIVKVKRDCNKVAHELAALARRNTHSAVWLGQAPACAIDIINADCIQPPA</sequence>
<dbReference type="AlphaFoldDB" id="A0A8T0XH47"/>
<dbReference type="Pfam" id="PF13966">
    <property type="entry name" value="zf-RVT"/>
    <property type="match status" value="1"/>
</dbReference>
<evidence type="ECO:0000259" key="2">
    <source>
        <dbReference type="Pfam" id="PF13966"/>
    </source>
</evidence>
<dbReference type="Proteomes" id="UP000823388">
    <property type="component" value="Chromosome 1K"/>
</dbReference>
<feature type="domain" description="Reverse transcriptase zinc-binding" evidence="2">
    <location>
        <begin position="157"/>
        <end position="208"/>
    </location>
</feature>
<protein>
    <recommendedName>
        <fullName evidence="5">RNase H type-1 domain-containing protein</fullName>
    </recommendedName>
</protein>
<evidence type="ECO:0000313" key="4">
    <source>
        <dbReference type="Proteomes" id="UP000823388"/>
    </source>
</evidence>